<reference evidence="2" key="1">
    <citation type="submission" date="2018-04" db="EMBL/GenBank/DDBJ databases">
        <authorList>
            <person name="Cornet L."/>
        </authorList>
    </citation>
    <scope>NUCLEOTIDE SEQUENCE [LARGE SCALE GENOMIC DNA]</scope>
</reference>
<comment type="caution">
    <text evidence="1">The sequence shown here is derived from an EMBL/GenBank/DDBJ whole genome shotgun (WGS) entry which is preliminary data.</text>
</comment>
<dbReference type="PANTHER" id="PTHR38600:SF2">
    <property type="entry name" value="SLL0088 PROTEIN"/>
    <property type="match status" value="1"/>
</dbReference>
<dbReference type="EMBL" id="QBMP01000193">
    <property type="protein sequence ID" value="PZO50262.1"/>
    <property type="molecule type" value="Genomic_DNA"/>
</dbReference>
<dbReference type="InterPro" id="IPR014075">
    <property type="entry name" value="SUF_FeS_clus_asmb_SufR_cyano"/>
</dbReference>
<dbReference type="CDD" id="cd00090">
    <property type="entry name" value="HTH_ARSR"/>
    <property type="match status" value="1"/>
</dbReference>
<name>A0A2W4X0V9_9CYAN</name>
<dbReference type="InterPro" id="IPR036390">
    <property type="entry name" value="WH_DNA-bd_sf"/>
</dbReference>
<dbReference type="InterPro" id="IPR036388">
    <property type="entry name" value="WH-like_DNA-bd_sf"/>
</dbReference>
<dbReference type="InterPro" id="IPR011991">
    <property type="entry name" value="ArsR-like_HTH"/>
</dbReference>
<dbReference type="SUPFAM" id="SSF46785">
    <property type="entry name" value="Winged helix' DNA-binding domain"/>
    <property type="match status" value="1"/>
</dbReference>
<evidence type="ECO:0000313" key="1">
    <source>
        <dbReference type="EMBL" id="PZO50262.1"/>
    </source>
</evidence>
<dbReference type="Pfam" id="PF12840">
    <property type="entry name" value="HTH_20"/>
    <property type="match status" value="1"/>
</dbReference>
<protein>
    <submittedName>
        <fullName evidence="1">Iron-sulfur cluster biosynthesis transcriptional regulator SufR</fullName>
    </submittedName>
</protein>
<accession>A0A2W4X0V9</accession>
<evidence type="ECO:0000313" key="2">
    <source>
        <dbReference type="Proteomes" id="UP000249794"/>
    </source>
</evidence>
<dbReference type="Proteomes" id="UP000249794">
    <property type="component" value="Unassembled WGS sequence"/>
</dbReference>
<dbReference type="Gene3D" id="1.10.10.10">
    <property type="entry name" value="Winged helix-like DNA-binding domain superfamily/Winged helix DNA-binding domain"/>
    <property type="match status" value="1"/>
</dbReference>
<dbReference type="NCBIfam" id="TIGR02702">
    <property type="entry name" value="SufR_cyano"/>
    <property type="match status" value="1"/>
</dbReference>
<sequence length="234" mass="26083">MTSQSTMSQSAMPQQTSITKEDILRFLLKQGTANAGAIAQHLEVTPQAVRRHLKNLEASELIEHETSQAGIGRPNHVYQLSRKGREHFPDQYDQFALSLLNTVADTLGPEQVSKLLKHQWQKKAKEYREKLGDAPLKDRMQVLVKLRQAEGYMAECYPAEDAAKDAPGLSAFVIAEYNCAIAHIAESYPTVCGHELAMFAVALPDCSVERTHWLVNGEHQCGYLVKPKADKQAN</sequence>
<dbReference type="AlphaFoldDB" id="A0A2W4X0V9"/>
<reference evidence="1 2" key="2">
    <citation type="submission" date="2018-06" db="EMBL/GenBank/DDBJ databases">
        <title>Metagenomic assembly of (sub)arctic Cyanobacteria and their associated microbiome from non-axenic cultures.</title>
        <authorList>
            <person name="Baurain D."/>
        </authorList>
    </citation>
    <scope>NUCLEOTIDE SEQUENCE [LARGE SCALE GENOMIC DNA]</scope>
    <source>
        <strain evidence="1">ULC027bin1</strain>
    </source>
</reference>
<proteinExistence type="predicted"/>
<gene>
    <name evidence="1" type="primary">sufR</name>
    <name evidence="1" type="ORF">DCF15_16040</name>
</gene>
<organism evidence="1 2">
    <name type="scientific">Phormidesmis priestleyi</name>
    <dbReference type="NCBI Taxonomy" id="268141"/>
    <lineage>
        <taxon>Bacteria</taxon>
        <taxon>Bacillati</taxon>
        <taxon>Cyanobacteriota</taxon>
        <taxon>Cyanophyceae</taxon>
        <taxon>Leptolyngbyales</taxon>
        <taxon>Leptolyngbyaceae</taxon>
        <taxon>Phormidesmis</taxon>
    </lineage>
</organism>
<dbReference type="PANTHER" id="PTHR38600">
    <property type="entry name" value="TRANSCRIPTIONAL REGULATORY PROTEIN"/>
    <property type="match status" value="1"/>
</dbReference>